<dbReference type="PROSITE" id="PS50112">
    <property type="entry name" value="PAS"/>
    <property type="match status" value="2"/>
</dbReference>
<dbReference type="NCBIfam" id="TIGR00229">
    <property type="entry name" value="sensory_box"/>
    <property type="match status" value="2"/>
</dbReference>
<evidence type="ECO:0000313" key="13">
    <source>
        <dbReference type="EMBL" id="ABM93774.1"/>
    </source>
</evidence>
<dbReference type="PANTHER" id="PTHR43547:SF2">
    <property type="entry name" value="HYBRID SIGNAL TRANSDUCTION HISTIDINE KINASE C"/>
    <property type="match status" value="1"/>
</dbReference>
<evidence type="ECO:0000259" key="11">
    <source>
        <dbReference type="PROSITE" id="PS50112"/>
    </source>
</evidence>
<sequence>MPNINRQLFAASDSLCVRDVTLRATDDVQTHREKLARIVLDELYEFVGLLDAHGTTLEINRAALEGAGIALDDIQGRPFWEARWWATSPEVRREQREVIRRAGEGEFVRRDFEIYGQQGGQETILIDYSLLPIRDNSGKIVFLLPEGRNITDKKRAEAEIARKNRELQRLLDKIQRLDDAKSDFFANVSHELRTPLALILGPSESLLATSEGLSDAQRRDLRVIQRNAAMLMKHVNDLLDLAKFDAGKMALRYTRVDLAAEVRTLAAHFEAVAAERSLSYVVQAPAALEVEVDQQMFERILLNLLSNAFKFTPDFGRIRCSLEANPDHSIQLVVEDSGCGVRADLREEIFERFHQAQSGTTRSFSGTGLGLAIAKEFVDLHTGTISVSDAIGGGAQFRVELPSRAPLGAYIRSVDSPLGNRNRGQIVGTIEELQRAEFDAVSDLSGSEKPLVLVAEDNADMRRFIVEVLSSDFRVVHAADGLQALTQARAQAPDAIITDLMMPKLGGDKLVSELRSTPELAHIPVLVLSAKADESLRLKLLSDSVQDYIVKPFSSRELLVRVRNIVTMKLAREALQKELASQNEDLAQLTQQLIASKQGLQRSHDALKESERRWRAVYENTAVGVSLSDLQGNMHAANPALQEMLGYTESELIGLGNLMTDAEAGHEDRRLQLERLVNGSQVEMRQQRRYRHRNGMTILANVRESLIPGTSDLPPTLITVVEDITTQKRAEVELAQTKDALARVSRVTTMGELAASIAHEVNQPLTAVVVNGHACLRWLSTEPRNDLEVQDAIQRIVRDANRASEVIARIRGFLKRSKTDRTMVCMDNVVEDVIGLARDSLRSAGVQLIKHVDSDLPRVFADSVQLQQVILNLMMNGIEAMGSCATLERQLELRVVKHGGDIDVSVSDSGTGLVTADFERIFEAFYTTKPDGMGMGLAICRSIVEAHGGRLWAQANKTQGLTLQFRLPIAEHAEP</sequence>
<dbReference type="InterPro" id="IPR003594">
    <property type="entry name" value="HATPase_dom"/>
</dbReference>
<evidence type="ECO:0000256" key="4">
    <source>
        <dbReference type="ARBA" id="ARBA00022553"/>
    </source>
</evidence>
<dbReference type="SUPFAM" id="SSF55785">
    <property type="entry name" value="PYP-like sensor domain (PAS domain)"/>
    <property type="match status" value="2"/>
</dbReference>
<dbReference type="GO" id="GO:0006355">
    <property type="term" value="P:regulation of DNA-templated transcription"/>
    <property type="evidence" value="ECO:0007669"/>
    <property type="project" value="InterPro"/>
</dbReference>
<dbReference type="SMART" id="SM00448">
    <property type="entry name" value="REC"/>
    <property type="match status" value="1"/>
</dbReference>
<dbReference type="eggNOG" id="COG4191">
    <property type="taxonomic scope" value="Bacteria"/>
</dbReference>
<dbReference type="InterPro" id="IPR001610">
    <property type="entry name" value="PAC"/>
</dbReference>
<proteinExistence type="predicted"/>
<feature type="domain" description="PAC" evidence="12">
    <location>
        <begin position="680"/>
        <end position="736"/>
    </location>
</feature>
<evidence type="ECO:0000256" key="1">
    <source>
        <dbReference type="ARBA" id="ARBA00000085"/>
    </source>
</evidence>
<dbReference type="FunFam" id="1.10.287.130:FF:000045">
    <property type="entry name" value="Two-component system sensor histidine kinase/response regulator"/>
    <property type="match status" value="1"/>
</dbReference>
<evidence type="ECO:0000259" key="12">
    <source>
        <dbReference type="PROSITE" id="PS50113"/>
    </source>
</evidence>
<evidence type="ECO:0000256" key="2">
    <source>
        <dbReference type="ARBA" id="ARBA00004429"/>
    </source>
</evidence>
<dbReference type="STRING" id="420662.Mpe_A0812"/>
<protein>
    <recommendedName>
        <fullName evidence="3">histidine kinase</fullName>
        <ecNumber evidence="3">2.7.13.3</ecNumber>
    </recommendedName>
</protein>
<dbReference type="SMART" id="SM00388">
    <property type="entry name" value="HisKA"/>
    <property type="match status" value="2"/>
</dbReference>
<feature type="domain" description="Histidine kinase" evidence="9">
    <location>
        <begin position="756"/>
        <end position="971"/>
    </location>
</feature>
<dbReference type="InterPro" id="IPR004358">
    <property type="entry name" value="Sig_transdc_His_kin-like_C"/>
</dbReference>
<gene>
    <name evidence="13" type="ordered locus">Mpe_A0812</name>
</gene>
<dbReference type="InterPro" id="IPR036890">
    <property type="entry name" value="HATPase_C_sf"/>
</dbReference>
<dbReference type="InterPro" id="IPR003661">
    <property type="entry name" value="HisK_dim/P_dom"/>
</dbReference>
<dbReference type="eggNOG" id="COG0745">
    <property type="taxonomic scope" value="Bacteria"/>
</dbReference>
<dbReference type="PRINTS" id="PR00344">
    <property type="entry name" value="BCTRLSENSOR"/>
</dbReference>
<dbReference type="Gene3D" id="3.30.565.10">
    <property type="entry name" value="Histidine kinase-like ATPase, C-terminal domain"/>
    <property type="match status" value="2"/>
</dbReference>
<feature type="modified residue" description="4-aspartylphosphate" evidence="7">
    <location>
        <position position="499"/>
    </location>
</feature>
<dbReference type="CDD" id="cd00130">
    <property type="entry name" value="PAS"/>
    <property type="match status" value="2"/>
</dbReference>
<dbReference type="Pfam" id="PF02518">
    <property type="entry name" value="HATPase_c"/>
    <property type="match status" value="2"/>
</dbReference>
<dbReference type="PROSITE" id="PS50113">
    <property type="entry name" value="PAC"/>
    <property type="match status" value="2"/>
</dbReference>
<dbReference type="PROSITE" id="PS50110">
    <property type="entry name" value="RESPONSE_REGULATORY"/>
    <property type="match status" value="1"/>
</dbReference>
<name>A2SDY5_METPP</name>
<dbReference type="Gene3D" id="1.10.287.130">
    <property type="match status" value="2"/>
</dbReference>
<evidence type="ECO:0000259" key="10">
    <source>
        <dbReference type="PROSITE" id="PS50110"/>
    </source>
</evidence>
<reference evidence="13 14" key="1">
    <citation type="journal article" date="2007" name="J. Bacteriol.">
        <title>Whole-genome analysis of the methyl tert-butyl ether-degrading beta-proteobacterium Methylibium petroleiphilum PM1.</title>
        <authorList>
            <person name="Kane S.R."/>
            <person name="Chakicherla A.Y."/>
            <person name="Chain P.S.G."/>
            <person name="Schmidt R."/>
            <person name="Shin M.W."/>
            <person name="Legler T.C."/>
            <person name="Scow K.M."/>
            <person name="Larimer F.W."/>
            <person name="Lucas S.M."/>
            <person name="Richardson P.M."/>
            <person name="Hristova K.R."/>
        </authorList>
    </citation>
    <scope>NUCLEOTIDE SEQUENCE [LARGE SCALE GENOMIC DNA]</scope>
    <source>
        <strain evidence="14">ATCC BAA-1232 / LMG 22953 / PM1</strain>
    </source>
</reference>
<dbReference type="AlphaFoldDB" id="A2SDY5"/>
<dbReference type="GO" id="GO:0005886">
    <property type="term" value="C:plasma membrane"/>
    <property type="evidence" value="ECO:0007669"/>
    <property type="project" value="UniProtKB-SubCell"/>
</dbReference>
<dbReference type="SMART" id="SM00091">
    <property type="entry name" value="PAS"/>
    <property type="match status" value="2"/>
</dbReference>
<evidence type="ECO:0000259" key="9">
    <source>
        <dbReference type="PROSITE" id="PS50109"/>
    </source>
</evidence>
<dbReference type="SMART" id="SM00086">
    <property type="entry name" value="PAC"/>
    <property type="match status" value="2"/>
</dbReference>
<dbReference type="SUPFAM" id="SSF47384">
    <property type="entry name" value="Homodimeric domain of signal transducing histidine kinase"/>
    <property type="match status" value="2"/>
</dbReference>
<dbReference type="KEGG" id="mpt:Mpe_A0812"/>
<dbReference type="InterPro" id="IPR011006">
    <property type="entry name" value="CheY-like_superfamily"/>
</dbReference>
<dbReference type="Pfam" id="PF00072">
    <property type="entry name" value="Response_reg"/>
    <property type="match status" value="1"/>
</dbReference>
<dbReference type="GO" id="GO:0000155">
    <property type="term" value="F:phosphorelay sensor kinase activity"/>
    <property type="evidence" value="ECO:0007669"/>
    <property type="project" value="InterPro"/>
</dbReference>
<keyword evidence="14" id="KW-1185">Reference proteome</keyword>
<dbReference type="EMBL" id="CP000555">
    <property type="protein sequence ID" value="ABM93774.1"/>
    <property type="molecule type" value="Genomic_DNA"/>
</dbReference>
<dbReference type="eggNOG" id="COG2205">
    <property type="taxonomic scope" value="Bacteria"/>
</dbReference>
<dbReference type="SUPFAM" id="SSF52172">
    <property type="entry name" value="CheY-like"/>
    <property type="match status" value="1"/>
</dbReference>
<keyword evidence="8" id="KW-0175">Coiled coil</keyword>
<dbReference type="RefSeq" id="WP_011828412.1">
    <property type="nucleotide sequence ID" value="NC_008825.1"/>
</dbReference>
<dbReference type="InterPro" id="IPR005467">
    <property type="entry name" value="His_kinase_dom"/>
</dbReference>
<dbReference type="CDD" id="cd17574">
    <property type="entry name" value="REC_OmpR"/>
    <property type="match status" value="1"/>
</dbReference>
<evidence type="ECO:0000313" key="14">
    <source>
        <dbReference type="Proteomes" id="UP000000366"/>
    </source>
</evidence>
<dbReference type="Gene3D" id="3.30.450.20">
    <property type="entry name" value="PAS domain"/>
    <property type="match status" value="2"/>
</dbReference>
<feature type="coiled-coil region" evidence="8">
    <location>
        <begin position="565"/>
        <end position="592"/>
    </location>
</feature>
<dbReference type="InterPro" id="IPR035965">
    <property type="entry name" value="PAS-like_dom_sf"/>
</dbReference>
<dbReference type="InterPro" id="IPR036097">
    <property type="entry name" value="HisK_dim/P_sf"/>
</dbReference>
<comment type="catalytic activity">
    <reaction evidence="1">
        <text>ATP + protein L-histidine = ADP + protein N-phospho-L-histidine.</text>
        <dbReference type="EC" id="2.7.13.3"/>
    </reaction>
</comment>
<keyword evidence="5 13" id="KW-0808">Transferase</keyword>
<keyword evidence="4 7" id="KW-0597">Phosphoprotein</keyword>
<dbReference type="Gene3D" id="3.40.50.2300">
    <property type="match status" value="1"/>
</dbReference>
<organism evidence="13 14">
    <name type="scientific">Methylibium petroleiphilum (strain ATCC BAA-1232 / LMG 22953 / PM1)</name>
    <dbReference type="NCBI Taxonomy" id="420662"/>
    <lineage>
        <taxon>Bacteria</taxon>
        <taxon>Pseudomonadati</taxon>
        <taxon>Pseudomonadota</taxon>
        <taxon>Betaproteobacteria</taxon>
        <taxon>Burkholderiales</taxon>
        <taxon>Sphaerotilaceae</taxon>
        <taxon>Methylibium</taxon>
    </lineage>
</organism>
<dbReference type="FunFam" id="3.30.565.10:FF:000006">
    <property type="entry name" value="Sensor histidine kinase WalK"/>
    <property type="match status" value="1"/>
</dbReference>
<dbReference type="InterPro" id="IPR013656">
    <property type="entry name" value="PAS_4"/>
</dbReference>
<dbReference type="Proteomes" id="UP000000366">
    <property type="component" value="Chromosome"/>
</dbReference>
<evidence type="ECO:0000256" key="6">
    <source>
        <dbReference type="ARBA" id="ARBA00022777"/>
    </source>
</evidence>
<dbReference type="EC" id="2.7.13.3" evidence="3"/>
<accession>A2SDY5</accession>
<dbReference type="HOGENOM" id="CLU_000445_82_2_4"/>
<feature type="domain" description="Response regulatory" evidence="10">
    <location>
        <begin position="451"/>
        <end position="566"/>
    </location>
</feature>
<dbReference type="InterPro" id="IPR013767">
    <property type="entry name" value="PAS_fold"/>
</dbReference>
<dbReference type="Pfam" id="PF00512">
    <property type="entry name" value="HisKA"/>
    <property type="match status" value="2"/>
</dbReference>
<dbReference type="FunFam" id="3.30.450.20:FF:000155">
    <property type="entry name" value="Sensor histidine kinase TodS"/>
    <property type="match status" value="1"/>
</dbReference>
<comment type="subcellular location">
    <subcellularLocation>
        <location evidence="2">Cell inner membrane</location>
        <topology evidence="2">Multi-pass membrane protein</topology>
    </subcellularLocation>
</comment>
<dbReference type="SUPFAM" id="SSF55874">
    <property type="entry name" value="ATPase domain of HSP90 chaperone/DNA topoisomerase II/histidine kinase"/>
    <property type="match status" value="2"/>
</dbReference>
<dbReference type="InterPro" id="IPR001789">
    <property type="entry name" value="Sig_transdc_resp-reg_receiver"/>
</dbReference>
<evidence type="ECO:0000256" key="3">
    <source>
        <dbReference type="ARBA" id="ARBA00012438"/>
    </source>
</evidence>
<dbReference type="SMART" id="SM00387">
    <property type="entry name" value="HATPase_c"/>
    <property type="match status" value="2"/>
</dbReference>
<evidence type="ECO:0000256" key="5">
    <source>
        <dbReference type="ARBA" id="ARBA00022679"/>
    </source>
</evidence>
<feature type="domain" description="PAS" evidence="11">
    <location>
        <begin position="32"/>
        <end position="106"/>
    </location>
</feature>
<dbReference type="CDD" id="cd00082">
    <property type="entry name" value="HisKA"/>
    <property type="match status" value="2"/>
</dbReference>
<feature type="domain" description="PAS" evidence="11">
    <location>
        <begin position="610"/>
        <end position="654"/>
    </location>
</feature>
<evidence type="ECO:0000256" key="8">
    <source>
        <dbReference type="SAM" id="Coils"/>
    </source>
</evidence>
<dbReference type="InterPro" id="IPR000700">
    <property type="entry name" value="PAS-assoc_C"/>
</dbReference>
<dbReference type="Pfam" id="PF00989">
    <property type="entry name" value="PAS"/>
    <property type="match status" value="1"/>
</dbReference>
<dbReference type="PROSITE" id="PS50109">
    <property type="entry name" value="HIS_KIN"/>
    <property type="match status" value="2"/>
</dbReference>
<dbReference type="PANTHER" id="PTHR43547">
    <property type="entry name" value="TWO-COMPONENT HISTIDINE KINASE"/>
    <property type="match status" value="1"/>
</dbReference>
<dbReference type="InterPro" id="IPR000014">
    <property type="entry name" value="PAS"/>
</dbReference>
<keyword evidence="6 13" id="KW-0418">Kinase</keyword>
<feature type="domain" description="Histidine kinase" evidence="9">
    <location>
        <begin position="187"/>
        <end position="405"/>
    </location>
</feature>
<evidence type="ECO:0000256" key="7">
    <source>
        <dbReference type="PROSITE-ProRule" id="PRU00169"/>
    </source>
</evidence>
<feature type="domain" description="PAC" evidence="12">
    <location>
        <begin position="108"/>
        <end position="162"/>
    </location>
</feature>
<feature type="coiled-coil region" evidence="8">
    <location>
        <begin position="153"/>
        <end position="180"/>
    </location>
</feature>
<dbReference type="Pfam" id="PF08448">
    <property type="entry name" value="PAS_4"/>
    <property type="match status" value="1"/>
</dbReference>